<dbReference type="STRING" id="1855283.SAMN05216382_0553"/>
<accession>A0A1H7HQU9</accession>
<dbReference type="RefSeq" id="WP_093003023.1">
    <property type="nucleotide sequence ID" value="NZ_FNZZ01000001.1"/>
</dbReference>
<organism evidence="1 2">
    <name type="scientific">Sphingomonas palmae</name>
    <dbReference type="NCBI Taxonomy" id="1855283"/>
    <lineage>
        <taxon>Bacteria</taxon>
        <taxon>Pseudomonadati</taxon>
        <taxon>Pseudomonadota</taxon>
        <taxon>Alphaproteobacteria</taxon>
        <taxon>Sphingomonadales</taxon>
        <taxon>Sphingomonadaceae</taxon>
        <taxon>Sphingomonas</taxon>
    </lineage>
</organism>
<keyword evidence="2" id="KW-1185">Reference proteome</keyword>
<dbReference type="Proteomes" id="UP000199214">
    <property type="component" value="Unassembled WGS sequence"/>
</dbReference>
<evidence type="ECO:0000313" key="2">
    <source>
        <dbReference type="Proteomes" id="UP000199214"/>
    </source>
</evidence>
<name>A0A1H7HQU9_9SPHN</name>
<sequence>MRMTTIPVLDAPMVDLPVASGGDEPTLVTLHRDVLRTIRQTISRCEHPSCLSCHELAIVLDDYLLG</sequence>
<proteinExistence type="predicted"/>
<dbReference type="AlphaFoldDB" id="A0A1H7HQU9"/>
<dbReference type="EMBL" id="FNZZ01000001">
    <property type="protein sequence ID" value="SEK51410.1"/>
    <property type="molecule type" value="Genomic_DNA"/>
</dbReference>
<gene>
    <name evidence="1" type="ORF">SAMN05216382_0553</name>
</gene>
<protein>
    <submittedName>
        <fullName evidence="1">Uncharacterized protein</fullName>
    </submittedName>
</protein>
<evidence type="ECO:0000313" key="1">
    <source>
        <dbReference type="EMBL" id="SEK51410.1"/>
    </source>
</evidence>
<reference evidence="2" key="1">
    <citation type="submission" date="2016-10" db="EMBL/GenBank/DDBJ databases">
        <authorList>
            <person name="Varghese N."/>
            <person name="Submissions S."/>
        </authorList>
    </citation>
    <scope>NUCLEOTIDE SEQUENCE [LARGE SCALE GENOMIC DNA]</scope>
    <source>
        <strain evidence="2">JS21-1</strain>
    </source>
</reference>